<dbReference type="InterPro" id="IPR013181">
    <property type="entry name" value="DUF1719"/>
</dbReference>
<dbReference type="Gramene" id="OBART04G00220.1">
    <property type="protein sequence ID" value="OBART04G00220.1"/>
    <property type="gene ID" value="OBART04G00220"/>
</dbReference>
<accession>A0A0D3FRT7</accession>
<keyword evidence="3" id="KW-1185">Reference proteome</keyword>
<evidence type="ECO:0000256" key="1">
    <source>
        <dbReference type="SAM" id="MobiDB-lite"/>
    </source>
</evidence>
<reference evidence="2" key="1">
    <citation type="journal article" date="2009" name="Rice">
        <title>De Novo Next Generation Sequencing of Plant Genomes.</title>
        <authorList>
            <person name="Rounsley S."/>
            <person name="Marri P.R."/>
            <person name="Yu Y."/>
            <person name="He R."/>
            <person name="Sisneros N."/>
            <person name="Goicoechea J.L."/>
            <person name="Lee S.J."/>
            <person name="Angelova A."/>
            <person name="Kudrna D."/>
            <person name="Luo M."/>
            <person name="Affourtit J."/>
            <person name="Desany B."/>
            <person name="Knight J."/>
            <person name="Niazi F."/>
            <person name="Egholm M."/>
            <person name="Wing R.A."/>
        </authorList>
    </citation>
    <scope>NUCLEOTIDE SEQUENCE [LARGE SCALE GENOMIC DNA]</scope>
    <source>
        <strain evidence="2">cv. IRGC 105608</strain>
    </source>
</reference>
<evidence type="ECO:0000313" key="2">
    <source>
        <dbReference type="EnsemblPlants" id="OBART04G00220.1"/>
    </source>
</evidence>
<reference evidence="2" key="2">
    <citation type="submission" date="2015-03" db="UniProtKB">
        <authorList>
            <consortium name="EnsemblPlants"/>
        </authorList>
    </citation>
    <scope>IDENTIFICATION</scope>
</reference>
<protein>
    <submittedName>
        <fullName evidence="2">Uncharacterized protein</fullName>
    </submittedName>
</protein>
<organism evidence="2">
    <name type="scientific">Oryza barthii</name>
    <dbReference type="NCBI Taxonomy" id="65489"/>
    <lineage>
        <taxon>Eukaryota</taxon>
        <taxon>Viridiplantae</taxon>
        <taxon>Streptophyta</taxon>
        <taxon>Embryophyta</taxon>
        <taxon>Tracheophyta</taxon>
        <taxon>Spermatophyta</taxon>
        <taxon>Magnoliopsida</taxon>
        <taxon>Liliopsida</taxon>
        <taxon>Poales</taxon>
        <taxon>Poaceae</taxon>
        <taxon>BOP clade</taxon>
        <taxon>Oryzoideae</taxon>
        <taxon>Oryzeae</taxon>
        <taxon>Oryzinae</taxon>
        <taxon>Oryza</taxon>
    </lineage>
</organism>
<dbReference type="AlphaFoldDB" id="A0A0D3FRT7"/>
<dbReference type="PaxDb" id="65489-OBART04G00220.1"/>
<evidence type="ECO:0000313" key="3">
    <source>
        <dbReference type="Proteomes" id="UP000026960"/>
    </source>
</evidence>
<dbReference type="HOGENOM" id="CLU_022287_0_1_1"/>
<dbReference type="SMART" id="SM01157">
    <property type="entry name" value="DUF1719"/>
    <property type="match status" value="1"/>
</dbReference>
<feature type="region of interest" description="Disordered" evidence="1">
    <location>
        <begin position="442"/>
        <end position="461"/>
    </location>
</feature>
<dbReference type="EnsemblPlants" id="OBART04G00220.1">
    <property type="protein sequence ID" value="OBART04G00220.1"/>
    <property type="gene ID" value="OBART04G00220"/>
</dbReference>
<name>A0A0D3FRT7_9ORYZ</name>
<dbReference type="eggNOG" id="ENOG502R51S">
    <property type="taxonomic scope" value="Eukaryota"/>
</dbReference>
<dbReference type="Pfam" id="PF08224">
    <property type="entry name" value="DUF1719"/>
    <property type="match status" value="1"/>
</dbReference>
<proteinExistence type="predicted"/>
<dbReference type="Proteomes" id="UP000026960">
    <property type="component" value="Chromosome 4"/>
</dbReference>
<dbReference type="PANTHER" id="PTHR33377:SF11">
    <property type="entry name" value="OS04G0105900 PROTEIN"/>
    <property type="match status" value="1"/>
</dbReference>
<sequence>MDETVRSAIVGEAIRGIFSGVISKYEDNSNEGDNIERLEMAQIKLEAAIKTSNKWQITDTPLLRWQKKLKRASQECDDTLRKCKQRALEDKEIEVQVKQSSFPRRVAHATKSFVVSFIGHNNDGYSSNAVVRRFERIADSADSFLRFVQLGGRPRQYLFFDPLIAHLFAGKSLRYQTLHDGSQYHFFSIRPMSFEERGLEAMLFFVYEDCKVPKNSFRLGFILRLSESTDVMGITVKCLQSVTPHFKSTAEIVVRELTQLPTQDFSWLPPYHEYGSMEHWDNVQTTLTQWFRPDPLCCSKGYIPACSSSSYTKSSSLSSIFPEPVIQVFLQCHISLSEYNNLQGSSIIRYGTSSLEKFPLLKLWFLFMPHDSVEDLEPTSAAESYALEAIDGEKQQKGHVDVHPHQLDEMLLPKAINYLYHNAEATTYQMYWKSKHGSAHLSVEKTSMATPPQARRTTRRQGRMNKIRGLQMQEQIKNGQCWKQVQRLFSVLQMVSVIVKFHSSFIHPSCSFPVCIKMVAIDGLDHALLDRSGVHAGPVIRTLYVQQHVAMSALHGKDRDMQQKVTLLWPYKLNQISAFSGCWLAQYEPEMPLILSLQVCYGTSFTSKFNQELNLEAYILVYKMHPSYTLLSPI</sequence>
<dbReference type="PANTHER" id="PTHR33377">
    <property type="entry name" value="OS10G0134700 PROTEIN-RELATED"/>
    <property type="match status" value="1"/>
</dbReference>